<comment type="catalytic activity">
    <reaction evidence="4">
        <text>ATP + (deoxyribonucleotide)n-3'-hydroxyl + 5'-phospho-(deoxyribonucleotide)m = (deoxyribonucleotide)n+m + AMP + diphosphate.</text>
        <dbReference type="EC" id="6.5.1.1"/>
    </reaction>
</comment>
<keyword evidence="3 6" id="KW-0436">Ligase</keyword>
<dbReference type="GO" id="GO:0006281">
    <property type="term" value="P:DNA repair"/>
    <property type="evidence" value="ECO:0007669"/>
    <property type="project" value="InterPro"/>
</dbReference>
<evidence type="ECO:0000256" key="4">
    <source>
        <dbReference type="ARBA" id="ARBA00034003"/>
    </source>
</evidence>
<comment type="similarity">
    <text evidence="1">Belongs to the ATP-dependent DNA ligase family.</text>
</comment>
<dbReference type="EMBL" id="DVIU01000280">
    <property type="protein sequence ID" value="HIS37629.1"/>
    <property type="molecule type" value="Genomic_DNA"/>
</dbReference>
<evidence type="ECO:0000313" key="6">
    <source>
        <dbReference type="EMBL" id="HIS37629.1"/>
    </source>
</evidence>
<dbReference type="InterPro" id="IPR012310">
    <property type="entry name" value="DNA_ligase_ATP-dep_cent"/>
</dbReference>
<reference evidence="6" key="1">
    <citation type="submission" date="2020-10" db="EMBL/GenBank/DDBJ databases">
        <authorList>
            <person name="Gilroy R."/>
        </authorList>
    </citation>
    <scope>NUCLEOTIDE SEQUENCE</scope>
    <source>
        <strain evidence="6">6276</strain>
    </source>
</reference>
<evidence type="ECO:0000256" key="3">
    <source>
        <dbReference type="ARBA" id="ARBA00022598"/>
    </source>
</evidence>
<protein>
    <recommendedName>
        <fullName evidence="2">DNA ligase (ATP)</fullName>
        <ecNumber evidence="2">6.5.1.1</ecNumber>
    </recommendedName>
</protein>
<reference evidence="6" key="2">
    <citation type="journal article" date="2021" name="PeerJ">
        <title>Extensive microbial diversity within the chicken gut microbiome revealed by metagenomics and culture.</title>
        <authorList>
            <person name="Gilroy R."/>
            <person name="Ravi A."/>
            <person name="Getino M."/>
            <person name="Pursley I."/>
            <person name="Horton D.L."/>
            <person name="Alikhan N.F."/>
            <person name="Baker D."/>
            <person name="Gharbi K."/>
            <person name="Hall N."/>
            <person name="Watson M."/>
            <person name="Adriaenssens E.M."/>
            <person name="Foster-Nyarko E."/>
            <person name="Jarju S."/>
            <person name="Secka A."/>
            <person name="Antonio M."/>
            <person name="Oren A."/>
            <person name="Chaudhuri R.R."/>
            <person name="La Ragione R."/>
            <person name="Hildebrand F."/>
            <person name="Pallen M.J."/>
        </authorList>
    </citation>
    <scope>NUCLEOTIDE SEQUENCE</scope>
    <source>
        <strain evidence="6">6276</strain>
    </source>
</reference>
<evidence type="ECO:0000256" key="2">
    <source>
        <dbReference type="ARBA" id="ARBA00012727"/>
    </source>
</evidence>
<dbReference type="GO" id="GO:0006310">
    <property type="term" value="P:DNA recombination"/>
    <property type="evidence" value="ECO:0007669"/>
    <property type="project" value="InterPro"/>
</dbReference>
<comment type="caution">
    <text evidence="6">The sequence shown here is derived from an EMBL/GenBank/DDBJ whole genome shotgun (WGS) entry which is preliminary data.</text>
</comment>
<dbReference type="GO" id="GO:0005524">
    <property type="term" value="F:ATP binding"/>
    <property type="evidence" value="ECO:0007669"/>
    <property type="project" value="InterPro"/>
</dbReference>
<dbReference type="SUPFAM" id="SSF56091">
    <property type="entry name" value="DNA ligase/mRNA capping enzyme, catalytic domain"/>
    <property type="match status" value="1"/>
</dbReference>
<dbReference type="InterPro" id="IPR050191">
    <property type="entry name" value="ATP-dep_DNA_ligase"/>
</dbReference>
<dbReference type="EC" id="6.5.1.1" evidence="2"/>
<dbReference type="PANTHER" id="PTHR45674">
    <property type="entry name" value="DNA LIGASE 1/3 FAMILY MEMBER"/>
    <property type="match status" value="1"/>
</dbReference>
<dbReference type="Pfam" id="PF04679">
    <property type="entry name" value="DNA_ligase_A_C"/>
    <property type="match status" value="1"/>
</dbReference>
<proteinExistence type="inferred from homology"/>
<dbReference type="Gene3D" id="2.40.50.140">
    <property type="entry name" value="Nucleic acid-binding proteins"/>
    <property type="match status" value="1"/>
</dbReference>
<dbReference type="AlphaFoldDB" id="A0A9D1F1B9"/>
<dbReference type="PANTHER" id="PTHR45674:SF4">
    <property type="entry name" value="DNA LIGASE 1"/>
    <property type="match status" value="1"/>
</dbReference>
<dbReference type="SUPFAM" id="SSF50249">
    <property type="entry name" value="Nucleic acid-binding proteins"/>
    <property type="match status" value="1"/>
</dbReference>
<dbReference type="Gene3D" id="3.30.1490.70">
    <property type="match status" value="1"/>
</dbReference>
<organism evidence="6 7">
    <name type="scientific">Candidatus Scatousia excrementigallinarum</name>
    <dbReference type="NCBI Taxonomy" id="2840935"/>
    <lineage>
        <taxon>Bacteria</taxon>
        <taxon>Candidatus Scatousia</taxon>
    </lineage>
</organism>
<feature type="domain" description="ATP-dependent DNA ligase family profile" evidence="5">
    <location>
        <begin position="108"/>
        <end position="238"/>
    </location>
</feature>
<dbReference type="GO" id="GO:0003910">
    <property type="term" value="F:DNA ligase (ATP) activity"/>
    <property type="evidence" value="ECO:0007669"/>
    <property type="project" value="UniProtKB-EC"/>
</dbReference>
<dbReference type="Proteomes" id="UP000823928">
    <property type="component" value="Unassembled WGS sequence"/>
</dbReference>
<dbReference type="Gene3D" id="3.30.470.30">
    <property type="entry name" value="DNA ligase/mRNA capping enzyme"/>
    <property type="match status" value="1"/>
</dbReference>
<accession>A0A9D1F1B9</accession>
<dbReference type="InterPro" id="IPR012309">
    <property type="entry name" value="DNA_ligase_ATP-dep_C"/>
</dbReference>
<sequence>MTDLFEEKEISPMLLGEEKEPFDDPDYIYELKLDGIRCIAYLEKGKVTLRNKRNKDVTDIYPEISEIWRTANQRCILDGELVAFTDGKPDFYALQKRSLMTDSFRIGIAAKRNPVQFVAYDILYVGKKTITDKTQEERKKILSDTVRDGENLSVSRWVEGKGKDFFALTKRQGLEGIVAKRKDGKYHIGKRTRDWIKIKVMQDEDLLICGYQPDENGDVKDLVLGYKDENGKLKNRGKVYLGVSKEDKKIVREFAKKNTVARALFDKYKNVVWLKPELVGTAHFMQETENGTMRQPVFKGIRDDK</sequence>
<dbReference type="InterPro" id="IPR012340">
    <property type="entry name" value="NA-bd_OB-fold"/>
</dbReference>
<dbReference type="PROSITE" id="PS50160">
    <property type="entry name" value="DNA_LIGASE_A3"/>
    <property type="match status" value="1"/>
</dbReference>
<dbReference type="CDD" id="cd07906">
    <property type="entry name" value="Adenylation_DNA_ligase_LigD_LigC"/>
    <property type="match status" value="1"/>
</dbReference>
<dbReference type="Pfam" id="PF01068">
    <property type="entry name" value="DNA_ligase_A_M"/>
    <property type="match status" value="1"/>
</dbReference>
<evidence type="ECO:0000313" key="7">
    <source>
        <dbReference type="Proteomes" id="UP000823928"/>
    </source>
</evidence>
<gene>
    <name evidence="6" type="ORF">IAC10_13570</name>
</gene>
<evidence type="ECO:0000259" key="5">
    <source>
        <dbReference type="PROSITE" id="PS50160"/>
    </source>
</evidence>
<evidence type="ECO:0000256" key="1">
    <source>
        <dbReference type="ARBA" id="ARBA00007572"/>
    </source>
</evidence>
<name>A0A9D1F1B9_9BACT</name>
<dbReference type="CDD" id="cd07971">
    <property type="entry name" value="OBF_DNA_ligase_LigD"/>
    <property type="match status" value="1"/>
</dbReference>